<dbReference type="EMBL" id="BPQP01000062">
    <property type="protein sequence ID" value="GJD96497.1"/>
    <property type="molecule type" value="Genomic_DNA"/>
</dbReference>
<dbReference type="Gene3D" id="3.40.50.300">
    <property type="entry name" value="P-loop containing nucleotide triphosphate hydrolases"/>
    <property type="match status" value="1"/>
</dbReference>
<dbReference type="Pfam" id="PF17289">
    <property type="entry name" value="Terminase_6C"/>
    <property type="match status" value="1"/>
</dbReference>
<dbReference type="RefSeq" id="WP_238245601.1">
    <property type="nucleotide sequence ID" value="NZ_BPQP01000062.1"/>
</dbReference>
<dbReference type="InterPro" id="IPR027417">
    <property type="entry name" value="P-loop_NTPase"/>
</dbReference>
<evidence type="ECO:0000313" key="4">
    <source>
        <dbReference type="Proteomes" id="UP001055125"/>
    </source>
</evidence>
<evidence type="ECO:0000313" key="3">
    <source>
        <dbReference type="EMBL" id="GJD96497.1"/>
    </source>
</evidence>
<organism evidence="3 4">
    <name type="scientific">Methylobacterium iners</name>
    <dbReference type="NCBI Taxonomy" id="418707"/>
    <lineage>
        <taxon>Bacteria</taxon>
        <taxon>Pseudomonadati</taxon>
        <taxon>Pseudomonadota</taxon>
        <taxon>Alphaproteobacteria</taxon>
        <taxon>Hyphomicrobiales</taxon>
        <taxon>Methylobacteriaceae</taxon>
        <taxon>Methylobacterium</taxon>
    </lineage>
</organism>
<dbReference type="Proteomes" id="UP001055125">
    <property type="component" value="Unassembled WGS sequence"/>
</dbReference>
<reference evidence="3" key="1">
    <citation type="journal article" date="2021" name="Front. Microbiol.">
        <title>Comprehensive Comparative Genomics and Phenotyping of Methylobacterium Species.</title>
        <authorList>
            <person name="Alessa O."/>
            <person name="Ogura Y."/>
            <person name="Fujitani Y."/>
            <person name="Takami H."/>
            <person name="Hayashi T."/>
            <person name="Sahin N."/>
            <person name="Tani A."/>
        </authorList>
    </citation>
    <scope>NUCLEOTIDE SEQUENCE</scope>
    <source>
        <strain evidence="3">DSM 19015</strain>
    </source>
</reference>
<accession>A0ABQ4S2V0</accession>
<proteinExistence type="predicted"/>
<keyword evidence="1" id="KW-1188">Viral release from host cell</keyword>
<sequence length="424" mass="44938">MPAFLASLPPPLIQALGTDWLHLARGDQLPPCATETAGAIPPWTTWAVIGGRGSGKTRTGAEWVRALALGDPAFTAEPVGRIALVGETFADVRDVMIEGSSGLLSLAGPRARWSPSRRRLEWDNGAVAMAFSAEEPDSLRGPQFGAAWSDELAKWRSPDAAYDMIQFGLRLGRHPRGLVTTTSRPIPLIRRLLADSLTVVSRSRTADNAANLAPAFLEAVVGRYAGTRLGRQELEGELIEDRPDALWTRAGIEAGRVARIVVAVDPPASSRAGADACGIVAAGLAPDGCAYVLADATLRGAKPQGWAAAALALYRRLEADALVVEVNQGGEMASAVLHEIDPAVPVTPVRAMRGKYLRAESVAVLYAQGRVRHAGALPALEDEMCDFGSDGLSGGASPDRVDALVWALTHLMLGPRAEPRIRRL</sequence>
<dbReference type="Gene3D" id="3.30.420.240">
    <property type="match status" value="1"/>
</dbReference>
<reference evidence="3" key="2">
    <citation type="submission" date="2021-08" db="EMBL/GenBank/DDBJ databases">
        <authorList>
            <person name="Tani A."/>
            <person name="Ola A."/>
            <person name="Ogura Y."/>
            <person name="Katsura K."/>
            <person name="Hayashi T."/>
        </authorList>
    </citation>
    <scope>NUCLEOTIDE SEQUENCE</scope>
    <source>
        <strain evidence="3">DSM 19015</strain>
    </source>
</reference>
<dbReference type="Pfam" id="PF03237">
    <property type="entry name" value="Terminase_6N"/>
    <property type="match status" value="1"/>
</dbReference>
<protein>
    <recommendedName>
        <fullName evidence="2">Terminase large subunit gp17-like C-terminal domain-containing protein</fullName>
    </recommendedName>
</protein>
<keyword evidence="4" id="KW-1185">Reference proteome</keyword>
<feature type="domain" description="Terminase large subunit gp17-like C-terminal" evidence="2">
    <location>
        <begin position="263"/>
        <end position="410"/>
    </location>
</feature>
<evidence type="ECO:0000256" key="1">
    <source>
        <dbReference type="ARBA" id="ARBA00022612"/>
    </source>
</evidence>
<name>A0ABQ4S2V0_9HYPH</name>
<dbReference type="InterPro" id="IPR035421">
    <property type="entry name" value="Terminase_6C"/>
</dbReference>
<evidence type="ECO:0000259" key="2">
    <source>
        <dbReference type="Pfam" id="PF17289"/>
    </source>
</evidence>
<gene>
    <name evidence="3" type="ORF">OCOJLMKI_3718</name>
</gene>
<comment type="caution">
    <text evidence="3">The sequence shown here is derived from an EMBL/GenBank/DDBJ whole genome shotgun (WGS) entry which is preliminary data.</text>
</comment>